<reference evidence="6" key="2">
    <citation type="submission" date="2018-10" db="UniProtKB">
        <authorList>
            <consortium name="EnsemblPlants"/>
        </authorList>
    </citation>
    <scope>IDENTIFICATION</scope>
</reference>
<dbReference type="Pfam" id="PF23598">
    <property type="entry name" value="LRR_14"/>
    <property type="match status" value="1"/>
</dbReference>
<dbReference type="InterPro" id="IPR055414">
    <property type="entry name" value="LRR_R13L4/SHOC2-like"/>
</dbReference>
<evidence type="ECO:0000313" key="7">
    <source>
        <dbReference type="Proteomes" id="UP000019116"/>
    </source>
</evidence>
<dbReference type="SUPFAM" id="SSF52540">
    <property type="entry name" value="P-loop containing nucleoside triphosphate hydrolases"/>
    <property type="match status" value="1"/>
</dbReference>
<keyword evidence="2" id="KW-0611">Plant defense</keyword>
<dbReference type="SUPFAM" id="SSF52058">
    <property type="entry name" value="L domain-like"/>
    <property type="match status" value="1"/>
</dbReference>
<name>A0A3B6U5H9_WHEAT</name>
<accession>A0A3B6U5H9</accession>
<keyword evidence="7" id="KW-1185">Reference proteome</keyword>
<dbReference type="GO" id="GO:0043531">
    <property type="term" value="F:ADP binding"/>
    <property type="evidence" value="ECO:0007669"/>
    <property type="project" value="InterPro"/>
</dbReference>
<evidence type="ECO:0000259" key="4">
    <source>
        <dbReference type="Pfam" id="PF23559"/>
    </source>
</evidence>
<dbReference type="PANTHER" id="PTHR23155">
    <property type="entry name" value="DISEASE RESISTANCE PROTEIN RP"/>
    <property type="match status" value="1"/>
</dbReference>
<dbReference type="InterPro" id="IPR044974">
    <property type="entry name" value="Disease_R_plants"/>
</dbReference>
<dbReference type="Pfam" id="PF23559">
    <property type="entry name" value="WHD_DRP"/>
    <property type="match status" value="1"/>
</dbReference>
<dbReference type="PRINTS" id="PR00364">
    <property type="entry name" value="DISEASERSIST"/>
</dbReference>
<proteinExistence type="predicted"/>
<dbReference type="EnsemblPlants" id="TraesCSU02G083900.1">
    <property type="protein sequence ID" value="TraesCSU02G083900.1"/>
    <property type="gene ID" value="TraesCSU02G083900"/>
</dbReference>
<dbReference type="SMR" id="A0A3B6U5H9"/>
<feature type="domain" description="Disease resistance protein winged helix" evidence="4">
    <location>
        <begin position="323"/>
        <end position="394"/>
    </location>
</feature>
<dbReference type="InterPro" id="IPR027417">
    <property type="entry name" value="P-loop_NTPase"/>
</dbReference>
<dbReference type="PANTHER" id="PTHR23155:SF1107">
    <property type="entry name" value="OS08G0373000 PROTEIN"/>
    <property type="match status" value="1"/>
</dbReference>
<dbReference type="FunFam" id="1.10.10.10:FF:000322">
    <property type="entry name" value="Probable disease resistance protein At1g63360"/>
    <property type="match status" value="1"/>
</dbReference>
<feature type="domain" description="NB-ARC" evidence="3">
    <location>
        <begin position="80"/>
        <end position="209"/>
    </location>
</feature>
<keyword evidence="1" id="KW-0677">Repeat</keyword>
<evidence type="ECO:0000313" key="6">
    <source>
        <dbReference type="EnsemblPlants" id="TraesCSU02G083900.1"/>
    </source>
</evidence>
<dbReference type="STRING" id="4565.A0A3B6U5H9"/>
<dbReference type="GO" id="GO:0009626">
    <property type="term" value="P:plant-type hypersensitive response"/>
    <property type="evidence" value="ECO:0007669"/>
    <property type="project" value="UniProtKB-ARBA"/>
</dbReference>
<dbReference type="InterPro" id="IPR058922">
    <property type="entry name" value="WHD_DRP"/>
</dbReference>
<evidence type="ECO:0000256" key="2">
    <source>
        <dbReference type="ARBA" id="ARBA00022821"/>
    </source>
</evidence>
<dbReference type="Gene3D" id="1.10.10.10">
    <property type="entry name" value="Winged helix-like DNA-binding domain superfamily/Winged helix DNA-binding domain"/>
    <property type="match status" value="1"/>
</dbReference>
<organism evidence="6">
    <name type="scientific">Triticum aestivum</name>
    <name type="common">Wheat</name>
    <dbReference type="NCBI Taxonomy" id="4565"/>
    <lineage>
        <taxon>Eukaryota</taxon>
        <taxon>Viridiplantae</taxon>
        <taxon>Streptophyta</taxon>
        <taxon>Embryophyta</taxon>
        <taxon>Tracheophyta</taxon>
        <taxon>Spermatophyta</taxon>
        <taxon>Magnoliopsida</taxon>
        <taxon>Liliopsida</taxon>
        <taxon>Poales</taxon>
        <taxon>Poaceae</taxon>
        <taxon>BOP clade</taxon>
        <taxon>Pooideae</taxon>
        <taxon>Triticodae</taxon>
        <taxon>Triticeae</taxon>
        <taxon>Triticinae</taxon>
        <taxon>Triticum</taxon>
    </lineage>
</organism>
<protein>
    <submittedName>
        <fullName evidence="6">Uncharacterized protein</fullName>
    </submittedName>
</protein>
<sequence>MKTHHRIGKEIQGLKKQIIEVGQRNARYKNREDFSSTRNATVDPRALAIFEHASKLIGIDEPKCEIIKMLTQDDGVASTQHQIKMVSIVGAGGMGKTTLTNQVYQELKGQFECHNFLSVSRNPDMMCILRTILSEVTGQKYGDTKSGSIQQVISKINDFLADKRYFIVVDDIWDVKTWDVIKCAFPMNTCGSILITTTRMTDVARACCSSFVGHIYNMRPLDMAQSRKLFYTRLDSKEDCLEHLEEVCDQILEKCAGSPLAIIAISGLLANRENTIEEWDRVKNSIGRTLERNATVELMMKILSLSYFDLPAHLKTCLLYLSIFPEDYIIEKKDLIRRWIGEGFIRKEGRYTLYELGQRYFNELINRSLVQPVKSNEHGVVMSCRVHDTILDFITSKSIEENFVTFNGLPDLNTVTQRKVRRLSLQVGNQGNSSNSLLLSHVRSINVFGYSGEIPSLDKFKYSRVLDFGGFSQLESHHLANIGRLFQLKHLNLRNTRINELSEQIGLLVFLQMLDIRGTYVNKLPASIANLRRLVYLLTDTGVIFPDGIAKMQALEILKRVAVFKQSVNFLQEVGQLKNMRKLILDCEENTAAVKEQGDATGVKEERNKAIGCSLHKLWTQNIGSVTIWNHECRISVEPKSKKLMGGAPQVQSWMGFLINLQELQLEVQGVDQEHICILGGLPALIVLKMKVAAKGNDLLRVSGAVGFPCLRELLYHKVLFGGMDLLFEPGSMPKLEKLDLLFNAAECDSLSSEAFDLGIGNLLNLGSVKCEVRGWLNSAVSAAKAYLEKTARTHPNCPTLLLA</sequence>
<evidence type="ECO:0000259" key="5">
    <source>
        <dbReference type="Pfam" id="PF23598"/>
    </source>
</evidence>
<dbReference type="Proteomes" id="UP000019116">
    <property type="component" value="Chromosome Un"/>
</dbReference>
<dbReference type="GO" id="GO:0042742">
    <property type="term" value="P:defense response to bacterium"/>
    <property type="evidence" value="ECO:0007669"/>
    <property type="project" value="UniProtKB-ARBA"/>
</dbReference>
<dbReference type="InterPro" id="IPR032675">
    <property type="entry name" value="LRR_dom_sf"/>
</dbReference>
<dbReference type="InterPro" id="IPR002182">
    <property type="entry name" value="NB-ARC"/>
</dbReference>
<evidence type="ECO:0000259" key="3">
    <source>
        <dbReference type="Pfam" id="PF00931"/>
    </source>
</evidence>
<dbReference type="Gene3D" id="1.10.8.430">
    <property type="entry name" value="Helical domain of apoptotic protease-activating factors"/>
    <property type="match status" value="1"/>
</dbReference>
<dbReference type="GO" id="GO:0002758">
    <property type="term" value="P:innate immune response-activating signaling pathway"/>
    <property type="evidence" value="ECO:0007669"/>
    <property type="project" value="UniProtKB-ARBA"/>
</dbReference>
<dbReference type="AlphaFoldDB" id="A0A3B6U5H9"/>
<dbReference type="Gramene" id="TraesCSU02G083900.1">
    <property type="protein sequence ID" value="TraesCSU02G083900.1"/>
    <property type="gene ID" value="TraesCSU02G083900"/>
</dbReference>
<dbReference type="Gene3D" id="3.80.10.10">
    <property type="entry name" value="Ribonuclease Inhibitor"/>
    <property type="match status" value="1"/>
</dbReference>
<reference evidence="6" key="1">
    <citation type="submission" date="2018-08" db="EMBL/GenBank/DDBJ databases">
        <authorList>
            <person name="Rossello M."/>
        </authorList>
    </citation>
    <scope>NUCLEOTIDE SEQUENCE [LARGE SCALE GENOMIC DNA]</scope>
    <source>
        <strain evidence="6">cv. Chinese Spring</strain>
    </source>
</reference>
<dbReference type="InterPro" id="IPR042197">
    <property type="entry name" value="Apaf_helical"/>
</dbReference>
<feature type="domain" description="Disease resistance R13L4/SHOC-2-like LRR" evidence="5">
    <location>
        <begin position="441"/>
        <end position="801"/>
    </location>
</feature>
<dbReference type="Pfam" id="PF00931">
    <property type="entry name" value="NB-ARC"/>
    <property type="match status" value="1"/>
</dbReference>
<dbReference type="Gene3D" id="3.40.50.300">
    <property type="entry name" value="P-loop containing nucleotide triphosphate hydrolases"/>
    <property type="match status" value="1"/>
</dbReference>
<dbReference type="InterPro" id="IPR036388">
    <property type="entry name" value="WH-like_DNA-bd_sf"/>
</dbReference>
<evidence type="ECO:0000256" key="1">
    <source>
        <dbReference type="ARBA" id="ARBA00022737"/>
    </source>
</evidence>